<dbReference type="SUPFAM" id="SSF54975">
    <property type="entry name" value="Acylphosphatase/BLUF domain-like"/>
    <property type="match status" value="1"/>
</dbReference>
<name>A0A438AGI0_9RHOB</name>
<dbReference type="Gene3D" id="3.30.70.100">
    <property type="match status" value="1"/>
</dbReference>
<dbReference type="Proteomes" id="UP000285908">
    <property type="component" value="Unassembled WGS sequence"/>
</dbReference>
<dbReference type="AlphaFoldDB" id="A0A438AGI0"/>
<sequence length="143" mass="16202">MSGLISLTYRSHAEVQEFSVHSLDILREALARNARDGLTGFLHRDGPWFFQTLEGEPDKVHRLVDGLKRDWRHSWLKVLVTTELEQRRFDDWAMAYSTTADVSMMGYFGVSEHIALSLLTDDQARDFLEFAGRMKAAALGGAA</sequence>
<gene>
    <name evidence="2" type="ORF">EKE94_10065</name>
</gene>
<comment type="caution">
    <text evidence="2">The sequence shown here is derived from an EMBL/GenBank/DDBJ whole genome shotgun (WGS) entry which is preliminary data.</text>
</comment>
<protein>
    <submittedName>
        <fullName evidence="2">BLUF domain-containing protein</fullName>
    </submittedName>
</protein>
<evidence type="ECO:0000259" key="1">
    <source>
        <dbReference type="PROSITE" id="PS50925"/>
    </source>
</evidence>
<proteinExistence type="predicted"/>
<feature type="domain" description="BLUF" evidence="1">
    <location>
        <begin position="4"/>
        <end position="95"/>
    </location>
</feature>
<evidence type="ECO:0000313" key="2">
    <source>
        <dbReference type="EMBL" id="RVV97820.1"/>
    </source>
</evidence>
<dbReference type="OrthoDB" id="196105at2"/>
<dbReference type="PROSITE" id="PS50925">
    <property type="entry name" value="BLUF"/>
    <property type="match status" value="1"/>
</dbReference>
<dbReference type="InterPro" id="IPR036046">
    <property type="entry name" value="Acylphosphatase-like_dom_sf"/>
</dbReference>
<reference evidence="2 3" key="1">
    <citation type="submission" date="2018-11" db="EMBL/GenBank/DDBJ databases">
        <title>Mesobaculum littorinae gen. nov., sp. nov., isolated from Littorina scabra that represents a novel genus of the order Rhodobacteraceae.</title>
        <authorList>
            <person name="Li F."/>
        </authorList>
    </citation>
    <scope>NUCLEOTIDE SEQUENCE [LARGE SCALE GENOMIC DNA]</scope>
    <source>
        <strain evidence="2 3">M0103</strain>
    </source>
</reference>
<organism evidence="2 3">
    <name type="scientific">Mesobaculum littorinae</name>
    <dbReference type="NCBI Taxonomy" id="2486419"/>
    <lineage>
        <taxon>Bacteria</taxon>
        <taxon>Pseudomonadati</taxon>
        <taxon>Pseudomonadota</taxon>
        <taxon>Alphaproteobacteria</taxon>
        <taxon>Rhodobacterales</taxon>
        <taxon>Roseobacteraceae</taxon>
        <taxon>Mesobaculum</taxon>
    </lineage>
</organism>
<dbReference type="SMART" id="SM01034">
    <property type="entry name" value="BLUF"/>
    <property type="match status" value="1"/>
</dbReference>
<evidence type="ECO:0000313" key="3">
    <source>
        <dbReference type="Proteomes" id="UP000285908"/>
    </source>
</evidence>
<dbReference type="Pfam" id="PF04940">
    <property type="entry name" value="BLUF"/>
    <property type="match status" value="1"/>
</dbReference>
<dbReference type="GO" id="GO:0071949">
    <property type="term" value="F:FAD binding"/>
    <property type="evidence" value="ECO:0007669"/>
    <property type="project" value="InterPro"/>
</dbReference>
<dbReference type="EMBL" id="RQXX01000003">
    <property type="protein sequence ID" value="RVV97820.1"/>
    <property type="molecule type" value="Genomic_DNA"/>
</dbReference>
<dbReference type="GO" id="GO:0009882">
    <property type="term" value="F:blue light photoreceptor activity"/>
    <property type="evidence" value="ECO:0007669"/>
    <property type="project" value="InterPro"/>
</dbReference>
<dbReference type="InterPro" id="IPR007024">
    <property type="entry name" value="BLUF_domain"/>
</dbReference>
<accession>A0A438AGI0</accession>
<keyword evidence="3" id="KW-1185">Reference proteome</keyword>
<dbReference type="RefSeq" id="WP_127906485.1">
    <property type="nucleotide sequence ID" value="NZ_RQXX01000003.1"/>
</dbReference>